<comment type="caution">
    <text evidence="1">The sequence shown here is derived from an EMBL/GenBank/DDBJ whole genome shotgun (WGS) entry which is preliminary data.</text>
</comment>
<reference evidence="1 2" key="1">
    <citation type="submission" date="2020-03" db="EMBL/GenBank/DDBJ databases">
        <title>Genomic Encyclopedia of Type Strains, Phase IV (KMG-IV): sequencing the most valuable type-strain genomes for metagenomic binning, comparative biology and taxonomic classification.</title>
        <authorList>
            <person name="Goeker M."/>
        </authorList>
    </citation>
    <scope>NUCLEOTIDE SEQUENCE [LARGE SCALE GENOMIC DNA]</scope>
    <source>
        <strain evidence="1 2">DSM 22753</strain>
    </source>
</reference>
<proteinExistence type="predicted"/>
<evidence type="ECO:0000313" key="1">
    <source>
        <dbReference type="EMBL" id="NIJ24162.1"/>
    </source>
</evidence>
<keyword evidence="2" id="KW-1185">Reference proteome</keyword>
<dbReference type="EMBL" id="JAASQP010000001">
    <property type="protein sequence ID" value="NIJ24162.1"/>
    <property type="molecule type" value="Genomic_DNA"/>
</dbReference>
<evidence type="ECO:0000313" key="2">
    <source>
        <dbReference type="Proteomes" id="UP000788153"/>
    </source>
</evidence>
<dbReference type="RefSeq" id="WP_244935270.1">
    <property type="nucleotide sequence ID" value="NZ_VDYR01000001.1"/>
</dbReference>
<protein>
    <recommendedName>
        <fullName evidence="3">Lipoprotein</fullName>
    </recommendedName>
</protein>
<evidence type="ECO:0008006" key="3">
    <source>
        <dbReference type="Google" id="ProtNLM"/>
    </source>
</evidence>
<organism evidence="1 2">
    <name type="scientific">Sphingomonas japonica</name>
    <dbReference type="NCBI Taxonomy" id="511662"/>
    <lineage>
        <taxon>Bacteria</taxon>
        <taxon>Pseudomonadati</taxon>
        <taxon>Pseudomonadota</taxon>
        <taxon>Alphaproteobacteria</taxon>
        <taxon>Sphingomonadales</taxon>
        <taxon>Sphingomonadaceae</taxon>
        <taxon>Sphingomonas</taxon>
    </lineage>
</organism>
<gene>
    <name evidence="1" type="ORF">FHT01_001704</name>
</gene>
<sequence>MRFAATAIILCMLASCGPPLPPPPNRVFDGLPVTGVPAFAETLGFTPCFDTSDSLRCRKDAVMVMGIGPFRAAVDVRDGRSGFDQLTVWNDGNQDALFAVSKRLEQLGWQVCRTGQEDRGDQAIWTRAGAQIRFSMDLSYWGKRRLRLLPELGQPTGRCW</sequence>
<accession>A0ABX0U4D6</accession>
<dbReference type="PROSITE" id="PS51257">
    <property type="entry name" value="PROKAR_LIPOPROTEIN"/>
    <property type="match status" value="1"/>
</dbReference>
<dbReference type="Proteomes" id="UP000788153">
    <property type="component" value="Unassembled WGS sequence"/>
</dbReference>
<name>A0ABX0U4D6_9SPHN</name>